<comment type="pathway">
    <text evidence="1 8">Cofactor biosynthesis; (R)-pantothenate biosynthesis; (R)-pantothenate from (R)-pantoate and beta-alanine: step 1/1.</text>
</comment>
<dbReference type="InterPro" id="IPR042176">
    <property type="entry name" value="Pantoate_ligase_C"/>
</dbReference>
<comment type="miscellaneous">
    <text evidence="8">The reaction proceeds by a bi uni uni bi ping pong mechanism.</text>
</comment>
<accession>A0A2S9WY56</accession>
<proteinExistence type="inferred from homology"/>
<gene>
    <name evidence="8" type="primary">panC</name>
    <name evidence="9" type="ORF">BST86_11425</name>
</gene>
<evidence type="ECO:0000313" key="10">
    <source>
        <dbReference type="Proteomes" id="UP000239532"/>
    </source>
</evidence>
<keyword evidence="5 8" id="KW-0547">Nucleotide-binding</keyword>
<comment type="catalytic activity">
    <reaction evidence="7 8">
        <text>(R)-pantoate + beta-alanine + ATP = (R)-pantothenate + AMP + diphosphate + H(+)</text>
        <dbReference type="Rhea" id="RHEA:10912"/>
        <dbReference type="ChEBI" id="CHEBI:15378"/>
        <dbReference type="ChEBI" id="CHEBI:15980"/>
        <dbReference type="ChEBI" id="CHEBI:29032"/>
        <dbReference type="ChEBI" id="CHEBI:30616"/>
        <dbReference type="ChEBI" id="CHEBI:33019"/>
        <dbReference type="ChEBI" id="CHEBI:57966"/>
        <dbReference type="ChEBI" id="CHEBI:456215"/>
        <dbReference type="EC" id="6.3.2.1"/>
    </reaction>
</comment>
<feature type="binding site" evidence="8">
    <location>
        <position position="60"/>
    </location>
    <ligand>
        <name>beta-alanine</name>
        <dbReference type="ChEBI" id="CHEBI:57966"/>
    </ligand>
</feature>
<dbReference type="PANTHER" id="PTHR21299:SF1">
    <property type="entry name" value="PANTOATE--BETA-ALANINE LIGASE"/>
    <property type="match status" value="1"/>
</dbReference>
<dbReference type="EMBL" id="MQUC01000003">
    <property type="protein sequence ID" value="PRP68393.1"/>
    <property type="molecule type" value="Genomic_DNA"/>
</dbReference>
<comment type="similarity">
    <text evidence="2 8">Belongs to the pantothenate synthetase family.</text>
</comment>
<feature type="binding site" evidence="8">
    <location>
        <begin position="150"/>
        <end position="153"/>
    </location>
    <ligand>
        <name>ATP</name>
        <dbReference type="ChEBI" id="CHEBI:30616"/>
    </ligand>
</feature>
<evidence type="ECO:0000256" key="1">
    <source>
        <dbReference type="ARBA" id="ARBA00004990"/>
    </source>
</evidence>
<feature type="binding site" evidence="8">
    <location>
        <position position="60"/>
    </location>
    <ligand>
        <name>(R)-pantoate</name>
        <dbReference type="ChEBI" id="CHEBI:15980"/>
    </ligand>
</feature>
<comment type="caution">
    <text evidence="9">The sequence shown here is derived from an EMBL/GenBank/DDBJ whole genome shotgun (WGS) entry which is preliminary data.</text>
</comment>
<comment type="caution">
    <text evidence="8">Lacks conserved residue(s) required for the propagation of feature annotation.</text>
</comment>
<keyword evidence="3 8" id="KW-0436">Ligase</keyword>
<sequence>MVFTSHKKLSQFLKDFRSSNKSIGFVPTMGALHDGHLALMNKALEENDLLVTSIFVNPTQFNNQADLEKYPRLLEEDLKKIKTHIPEDRFVLYAPAVEDVYGSNAKAKNYEFGELENVMEGAQRPGHFDGVGTILEFLFKAVRPDRAYFGEKDFQQLQIIKKLVDILDLELEIIGCPIHREKSGLAMSSRNGLLTPENFEKAAHIYRILTQSKEYFKNHDIQETEQFVKEQVEAISGFTLEYYTIADEKTLVPASAKDPEKQYRAFIVVHLQGVRLIDNIPMY</sequence>
<organism evidence="9 10">
    <name type="scientific">Nonlabens agnitus</name>
    <dbReference type="NCBI Taxonomy" id="870484"/>
    <lineage>
        <taxon>Bacteria</taxon>
        <taxon>Pseudomonadati</taxon>
        <taxon>Bacteroidota</taxon>
        <taxon>Flavobacteriia</taxon>
        <taxon>Flavobacteriales</taxon>
        <taxon>Flavobacteriaceae</taxon>
        <taxon>Nonlabens</taxon>
    </lineage>
</organism>
<evidence type="ECO:0000256" key="4">
    <source>
        <dbReference type="ARBA" id="ARBA00022655"/>
    </source>
</evidence>
<dbReference type="Gene3D" id="3.40.50.620">
    <property type="entry name" value="HUPs"/>
    <property type="match status" value="1"/>
</dbReference>
<evidence type="ECO:0000256" key="7">
    <source>
        <dbReference type="ARBA" id="ARBA00048258"/>
    </source>
</evidence>
<dbReference type="Gene3D" id="3.30.1300.10">
    <property type="entry name" value="Pantoate-beta-alanine ligase, C-terminal domain"/>
    <property type="match status" value="1"/>
</dbReference>
<dbReference type="Proteomes" id="UP000239532">
    <property type="component" value="Unassembled WGS sequence"/>
</dbReference>
<dbReference type="AlphaFoldDB" id="A0A2S9WY56"/>
<dbReference type="GO" id="GO:0015940">
    <property type="term" value="P:pantothenate biosynthetic process"/>
    <property type="evidence" value="ECO:0007669"/>
    <property type="project" value="UniProtKB-UniRule"/>
</dbReference>
<dbReference type="Pfam" id="PF02569">
    <property type="entry name" value="Pantoate_ligase"/>
    <property type="match status" value="1"/>
</dbReference>
<feature type="active site" description="Proton donor" evidence="8">
    <location>
        <position position="36"/>
    </location>
</feature>
<comment type="subunit">
    <text evidence="8">Homodimer.</text>
</comment>
<dbReference type="GO" id="GO:0004592">
    <property type="term" value="F:pantoate-beta-alanine ligase activity"/>
    <property type="evidence" value="ECO:0007669"/>
    <property type="project" value="UniProtKB-UniRule"/>
</dbReference>
<dbReference type="InterPro" id="IPR014729">
    <property type="entry name" value="Rossmann-like_a/b/a_fold"/>
</dbReference>
<dbReference type="NCBIfam" id="TIGR00018">
    <property type="entry name" value="panC"/>
    <property type="match status" value="1"/>
</dbReference>
<feature type="binding site" evidence="8">
    <location>
        <position position="156"/>
    </location>
    <ligand>
        <name>(R)-pantoate</name>
        <dbReference type="ChEBI" id="CHEBI:15980"/>
    </ligand>
</feature>
<protein>
    <recommendedName>
        <fullName evidence="8">Pantothenate synthetase</fullName>
        <shortName evidence="8">PS</shortName>
        <ecNumber evidence="8">6.3.2.1</ecNumber>
    </recommendedName>
    <alternativeName>
        <fullName evidence="8">Pantoate--beta-alanine ligase</fullName>
    </alternativeName>
    <alternativeName>
        <fullName evidence="8">Pantoate-activating enzyme</fullName>
    </alternativeName>
</protein>
<dbReference type="InterPro" id="IPR003721">
    <property type="entry name" value="Pantoate_ligase"/>
</dbReference>
<comment type="subcellular location">
    <subcellularLocation>
        <location evidence="8">Cytoplasm</location>
    </subcellularLocation>
</comment>
<keyword evidence="4 8" id="KW-0566">Pantothenate biosynthesis</keyword>
<dbReference type="HAMAP" id="MF_00158">
    <property type="entry name" value="PanC"/>
    <property type="match status" value="1"/>
</dbReference>
<reference evidence="9 10" key="1">
    <citation type="submission" date="2016-11" db="EMBL/GenBank/DDBJ databases">
        <title>Trade-off between light-utilization and light-protection in marine flavobacteria.</title>
        <authorList>
            <person name="Kumagai Y."/>
        </authorList>
    </citation>
    <scope>NUCLEOTIDE SEQUENCE [LARGE SCALE GENOMIC DNA]</scope>
    <source>
        <strain evidence="9 10">JCM 17109</strain>
    </source>
</reference>
<evidence type="ECO:0000256" key="6">
    <source>
        <dbReference type="ARBA" id="ARBA00022840"/>
    </source>
</evidence>
<dbReference type="EC" id="6.3.2.1" evidence="8"/>
<dbReference type="UniPathway" id="UPA00028">
    <property type="reaction ID" value="UER00005"/>
</dbReference>
<dbReference type="SUPFAM" id="SSF52374">
    <property type="entry name" value="Nucleotidylyl transferase"/>
    <property type="match status" value="1"/>
</dbReference>
<evidence type="ECO:0000256" key="5">
    <source>
        <dbReference type="ARBA" id="ARBA00022741"/>
    </source>
</evidence>
<dbReference type="GO" id="GO:0005829">
    <property type="term" value="C:cytosol"/>
    <property type="evidence" value="ECO:0007669"/>
    <property type="project" value="TreeGrafter"/>
</dbReference>
<dbReference type="GO" id="GO:0005524">
    <property type="term" value="F:ATP binding"/>
    <property type="evidence" value="ECO:0007669"/>
    <property type="project" value="UniProtKB-KW"/>
</dbReference>
<keyword evidence="10" id="KW-1185">Reference proteome</keyword>
<evidence type="ECO:0000256" key="3">
    <source>
        <dbReference type="ARBA" id="ARBA00022598"/>
    </source>
</evidence>
<evidence type="ECO:0000256" key="2">
    <source>
        <dbReference type="ARBA" id="ARBA00009256"/>
    </source>
</evidence>
<dbReference type="OrthoDB" id="9773087at2"/>
<evidence type="ECO:0000256" key="8">
    <source>
        <dbReference type="HAMAP-Rule" id="MF_00158"/>
    </source>
</evidence>
<keyword evidence="8" id="KW-0963">Cytoplasm</keyword>
<evidence type="ECO:0000313" key="9">
    <source>
        <dbReference type="EMBL" id="PRP68393.1"/>
    </source>
</evidence>
<name>A0A2S9WY56_9FLAO</name>
<feature type="binding site" evidence="8">
    <location>
        <begin position="29"/>
        <end position="36"/>
    </location>
    <ligand>
        <name>ATP</name>
        <dbReference type="ChEBI" id="CHEBI:30616"/>
    </ligand>
</feature>
<comment type="function">
    <text evidence="8">Catalyzes the condensation of pantoate with beta-alanine in an ATP-dependent reaction via a pantoyl-adenylate intermediate.</text>
</comment>
<keyword evidence="6 8" id="KW-0067">ATP-binding</keyword>
<dbReference type="PANTHER" id="PTHR21299">
    <property type="entry name" value="CYTIDYLATE KINASE/PANTOATE-BETA-ALANINE LIGASE"/>
    <property type="match status" value="1"/>
</dbReference>
<feature type="binding site" evidence="8">
    <location>
        <begin position="187"/>
        <end position="190"/>
    </location>
    <ligand>
        <name>ATP</name>
        <dbReference type="ChEBI" id="CHEBI:30616"/>
    </ligand>
</feature>